<dbReference type="PANTHER" id="PTHR46238">
    <property type="entry name" value="REVERSE TRANSCRIPTASE DOMAIN-CONTAINING PROTEIN"/>
    <property type="match status" value="1"/>
</dbReference>
<dbReference type="Proteomes" id="UP000050761">
    <property type="component" value="Unassembled WGS sequence"/>
</dbReference>
<protein>
    <submittedName>
        <fullName evidence="3">RNA-directed DNA polymerase from mobile element jockey</fullName>
    </submittedName>
</protein>
<evidence type="ECO:0000313" key="2">
    <source>
        <dbReference type="Proteomes" id="UP000050761"/>
    </source>
</evidence>
<organism evidence="2 3">
    <name type="scientific">Heligmosomoides polygyrus</name>
    <name type="common">Parasitic roundworm</name>
    <dbReference type="NCBI Taxonomy" id="6339"/>
    <lineage>
        <taxon>Eukaryota</taxon>
        <taxon>Metazoa</taxon>
        <taxon>Ecdysozoa</taxon>
        <taxon>Nematoda</taxon>
        <taxon>Chromadorea</taxon>
        <taxon>Rhabditida</taxon>
        <taxon>Rhabditina</taxon>
        <taxon>Rhabditomorpha</taxon>
        <taxon>Strongyloidea</taxon>
        <taxon>Heligmosomidae</taxon>
        <taxon>Heligmosomoides</taxon>
    </lineage>
</organism>
<evidence type="ECO:0000313" key="1">
    <source>
        <dbReference type="EMBL" id="VDP20859.1"/>
    </source>
</evidence>
<dbReference type="PANTHER" id="PTHR46238:SF8">
    <property type="entry name" value="ENDONUCLEASE_EXONUCLEASE_PHOSPHATASE DOMAIN-CONTAINING PROTEIN"/>
    <property type="match status" value="1"/>
</dbReference>
<dbReference type="WBParaSite" id="HPBE_0002059201-mRNA-1">
    <property type="protein sequence ID" value="HPBE_0002059201-mRNA-1"/>
    <property type="gene ID" value="HPBE_0002059201"/>
</dbReference>
<keyword evidence="2" id="KW-1185">Reference proteome</keyword>
<dbReference type="AlphaFoldDB" id="A0A183GE58"/>
<proteinExistence type="predicted"/>
<dbReference type="EMBL" id="UZAH01032285">
    <property type="protein sequence ID" value="VDP20859.1"/>
    <property type="molecule type" value="Genomic_DNA"/>
</dbReference>
<accession>A0A3P8FA94</accession>
<dbReference type="OrthoDB" id="418748at2759"/>
<accession>A0A183GE58</accession>
<reference evidence="1 2" key="1">
    <citation type="submission" date="2018-11" db="EMBL/GenBank/DDBJ databases">
        <authorList>
            <consortium name="Pathogen Informatics"/>
        </authorList>
    </citation>
    <scope>NUCLEOTIDE SEQUENCE [LARGE SCALE GENOMIC DNA]</scope>
</reference>
<gene>
    <name evidence="1" type="ORF">HPBE_LOCUS20591</name>
</gene>
<sequence>MAFPISVTVHQEYALSLLLSTVGMDAIQRDLQQPVPWTRLDADHVMLACDDKIEVHRQVNGIELPRTSVFKYLGSAIASDGVLLVKANSRVSAAWSKWRSLTGVLWDKKVPERLKSKIYRAVFRPVAIYVAECSPATKEIERRLSVMEAKMLRWTAGDTRLDRARNDSIRQSFGVSPIVEKLREARLRWYDHVRN</sequence>
<reference evidence="3" key="2">
    <citation type="submission" date="2019-09" db="UniProtKB">
        <authorList>
            <consortium name="WormBaseParasite"/>
        </authorList>
    </citation>
    <scope>IDENTIFICATION</scope>
</reference>
<evidence type="ECO:0000313" key="3">
    <source>
        <dbReference type="WBParaSite" id="HPBE_0002059201-mRNA-1"/>
    </source>
</evidence>
<name>A0A183GE58_HELPZ</name>